<dbReference type="AlphaFoldDB" id="A0A7W9BS13"/>
<dbReference type="SUPFAM" id="SSF46689">
    <property type="entry name" value="Homeodomain-like"/>
    <property type="match status" value="2"/>
</dbReference>
<protein>
    <submittedName>
        <fullName evidence="4">AraC-like DNA-binding protein</fullName>
    </submittedName>
</protein>
<dbReference type="Gene3D" id="1.10.10.60">
    <property type="entry name" value="Homeodomain-like"/>
    <property type="match status" value="1"/>
</dbReference>
<keyword evidence="2" id="KW-0804">Transcription</keyword>
<dbReference type="Pfam" id="PF06719">
    <property type="entry name" value="AraC_N"/>
    <property type="match status" value="1"/>
</dbReference>
<reference evidence="4 5" key="1">
    <citation type="submission" date="2020-08" db="EMBL/GenBank/DDBJ databases">
        <title>Genomic Encyclopedia of Type Strains, Phase IV (KMG-IV): sequencing the most valuable type-strain genomes for metagenomic binning, comparative biology and taxonomic classification.</title>
        <authorList>
            <person name="Goeker M."/>
        </authorList>
    </citation>
    <scope>NUCLEOTIDE SEQUENCE [LARGE SCALE GENOMIC DNA]</scope>
    <source>
        <strain evidence="4 5">DSM 103336</strain>
    </source>
</reference>
<keyword evidence="5" id="KW-1185">Reference proteome</keyword>
<evidence type="ECO:0000259" key="3">
    <source>
        <dbReference type="PROSITE" id="PS01124"/>
    </source>
</evidence>
<dbReference type="OrthoDB" id="9802263at2"/>
<evidence type="ECO:0000256" key="2">
    <source>
        <dbReference type="ARBA" id="ARBA00023163"/>
    </source>
</evidence>
<dbReference type="SMART" id="SM00342">
    <property type="entry name" value="HTH_ARAC"/>
    <property type="match status" value="1"/>
</dbReference>
<dbReference type="EMBL" id="JACIJR010000003">
    <property type="protein sequence ID" value="MBB5729042.1"/>
    <property type="molecule type" value="Genomic_DNA"/>
</dbReference>
<dbReference type="RefSeq" id="WP_157176795.1">
    <property type="nucleotide sequence ID" value="NZ_BMJP01000002.1"/>
</dbReference>
<dbReference type="GO" id="GO:0043565">
    <property type="term" value="F:sequence-specific DNA binding"/>
    <property type="evidence" value="ECO:0007669"/>
    <property type="project" value="InterPro"/>
</dbReference>
<comment type="caution">
    <text evidence="4">The sequence shown here is derived from an EMBL/GenBank/DDBJ whole genome shotgun (WGS) entry which is preliminary data.</text>
</comment>
<dbReference type="Proteomes" id="UP000546701">
    <property type="component" value="Unassembled WGS sequence"/>
</dbReference>
<gene>
    <name evidence="4" type="ORF">FHS99_001520</name>
</gene>
<organism evidence="4 5">
    <name type="scientific">Sphingomonas prati</name>
    <dbReference type="NCBI Taxonomy" id="1843237"/>
    <lineage>
        <taxon>Bacteria</taxon>
        <taxon>Pseudomonadati</taxon>
        <taxon>Pseudomonadota</taxon>
        <taxon>Alphaproteobacteria</taxon>
        <taxon>Sphingomonadales</taxon>
        <taxon>Sphingomonadaceae</taxon>
        <taxon>Sphingomonas</taxon>
    </lineage>
</organism>
<dbReference type="PANTHER" id="PTHR43436">
    <property type="entry name" value="ARAC-FAMILY TRANSCRIPTIONAL REGULATOR"/>
    <property type="match status" value="1"/>
</dbReference>
<evidence type="ECO:0000313" key="4">
    <source>
        <dbReference type="EMBL" id="MBB5729042.1"/>
    </source>
</evidence>
<keyword evidence="1" id="KW-0805">Transcription regulation</keyword>
<sequence length="305" mass="33552">MMIEDLRRSLITGFDRWAPDHGATRSRVPGLTFHRHTAPTPPHVGVMDASLSLVVAGRKRVVLGNHTFDYGSTQFLLTSIDLPVTAWVTQASPTAPYLGILLGIDLAVVRALLAVAGVEEIDAATPLGIARADVTADLLDPLLRLCRLDERPAEIGLFAESVQRELIYRLITSPIGPRLRTLASIEGTSSGVVRALDWLRQNFRERQSTHALAEIARMGVSTLHRHFKTITTMSPVQYRKHLQLNEARRLMIVSGLDAASAAYDVGYESPSQFSREYRRAFGQPPISSIAGLRRSVQATATVTQR</sequence>
<name>A0A7W9BS13_9SPHN</name>
<accession>A0A7W9BS13</accession>
<keyword evidence="4" id="KW-0238">DNA-binding</keyword>
<dbReference type="Pfam" id="PF12833">
    <property type="entry name" value="HTH_18"/>
    <property type="match status" value="1"/>
</dbReference>
<dbReference type="PANTHER" id="PTHR43436:SF1">
    <property type="entry name" value="TRANSCRIPTIONAL REGULATORY PROTEIN"/>
    <property type="match status" value="1"/>
</dbReference>
<proteinExistence type="predicted"/>
<dbReference type="InterPro" id="IPR009594">
    <property type="entry name" value="Tscrpt_reg_HTH_AraC_N"/>
</dbReference>
<evidence type="ECO:0000256" key="1">
    <source>
        <dbReference type="ARBA" id="ARBA00023015"/>
    </source>
</evidence>
<dbReference type="GO" id="GO:0003700">
    <property type="term" value="F:DNA-binding transcription factor activity"/>
    <property type="evidence" value="ECO:0007669"/>
    <property type="project" value="InterPro"/>
</dbReference>
<dbReference type="InterPro" id="IPR018060">
    <property type="entry name" value="HTH_AraC"/>
</dbReference>
<evidence type="ECO:0000313" key="5">
    <source>
        <dbReference type="Proteomes" id="UP000546701"/>
    </source>
</evidence>
<dbReference type="InterPro" id="IPR009057">
    <property type="entry name" value="Homeodomain-like_sf"/>
</dbReference>
<feature type="domain" description="HTH araC/xylS-type" evidence="3">
    <location>
        <begin position="193"/>
        <end position="291"/>
    </location>
</feature>
<dbReference type="PROSITE" id="PS01124">
    <property type="entry name" value="HTH_ARAC_FAMILY_2"/>
    <property type="match status" value="1"/>
</dbReference>